<evidence type="ECO:0008006" key="10">
    <source>
        <dbReference type="Google" id="ProtNLM"/>
    </source>
</evidence>
<evidence type="ECO:0000313" key="9">
    <source>
        <dbReference type="Proteomes" id="UP000823928"/>
    </source>
</evidence>
<keyword evidence="7" id="KW-0078">Bacteriocin</keyword>
<evidence type="ECO:0000256" key="4">
    <source>
        <dbReference type="ARBA" id="ARBA00022759"/>
    </source>
</evidence>
<dbReference type="Proteomes" id="UP000823928">
    <property type="component" value="Unassembled WGS sequence"/>
</dbReference>
<evidence type="ECO:0000256" key="2">
    <source>
        <dbReference type="ARBA" id="ARBA00022529"/>
    </source>
</evidence>
<comment type="similarity">
    <text evidence="1">Belongs to the colicin/pyosin nuclease family.</text>
</comment>
<dbReference type="Gene3D" id="3.90.540.10">
    <property type="entry name" value="Colicin/pyocin, DNase domain"/>
    <property type="match status" value="1"/>
</dbReference>
<protein>
    <recommendedName>
        <fullName evidence="10">LHH domain-containing protein</fullName>
    </recommendedName>
</protein>
<keyword evidence="2" id="KW-0929">Antimicrobial</keyword>
<keyword evidence="6" id="KW-0044">Antibiotic</keyword>
<evidence type="ECO:0000256" key="1">
    <source>
        <dbReference type="ARBA" id="ARBA00006811"/>
    </source>
</evidence>
<dbReference type="GO" id="GO:0042742">
    <property type="term" value="P:defense response to bacterium"/>
    <property type="evidence" value="ECO:0007669"/>
    <property type="project" value="UniProtKB-KW"/>
</dbReference>
<keyword evidence="4" id="KW-0255">Endonuclease</keyword>
<dbReference type="SUPFAM" id="SSF54060">
    <property type="entry name" value="His-Me finger endonucleases"/>
    <property type="match status" value="1"/>
</dbReference>
<dbReference type="EMBL" id="DVIU01000216">
    <property type="protein sequence ID" value="HIS37141.1"/>
    <property type="molecule type" value="Genomic_DNA"/>
</dbReference>
<dbReference type="GO" id="GO:0016787">
    <property type="term" value="F:hydrolase activity"/>
    <property type="evidence" value="ECO:0007669"/>
    <property type="project" value="UniProtKB-KW"/>
</dbReference>
<organism evidence="8 9">
    <name type="scientific">Candidatus Scatousia excrementigallinarum</name>
    <dbReference type="NCBI Taxonomy" id="2840935"/>
    <lineage>
        <taxon>Bacteria</taxon>
        <taxon>Candidatus Scatousia</taxon>
    </lineage>
</organism>
<keyword evidence="3" id="KW-0540">Nuclease</keyword>
<evidence type="ECO:0000256" key="3">
    <source>
        <dbReference type="ARBA" id="ARBA00022722"/>
    </source>
</evidence>
<feature type="non-terminal residue" evidence="8">
    <location>
        <position position="1"/>
    </location>
</feature>
<evidence type="ECO:0000313" key="8">
    <source>
        <dbReference type="EMBL" id="HIS37141.1"/>
    </source>
</evidence>
<sequence length="145" mass="16258">GINAVKVGIRSSYNAKLPGSLAVGAQPQSVTNLPGGLKDYELDPRSIALAKQGNPSWNTFRKRVWKYEAKFRPDMYADDVGRMSRGLAPKDSNGISMQLHHVVGKGNDMYNVVKLTRSQHTLFHKTYGYHYNSNWNMQSLIDLFG</sequence>
<evidence type="ECO:0000256" key="5">
    <source>
        <dbReference type="ARBA" id="ARBA00022801"/>
    </source>
</evidence>
<proteinExistence type="inferred from homology"/>
<evidence type="ECO:0000256" key="6">
    <source>
        <dbReference type="ARBA" id="ARBA00023022"/>
    </source>
</evidence>
<dbReference type="InterPro" id="IPR037146">
    <property type="entry name" value="Colicin/pyocin_DNase_dom_sf"/>
</dbReference>
<dbReference type="GO" id="GO:0031640">
    <property type="term" value="P:killing of cells of another organism"/>
    <property type="evidence" value="ECO:0007669"/>
    <property type="project" value="UniProtKB-KW"/>
</dbReference>
<keyword evidence="5" id="KW-0378">Hydrolase</keyword>
<comment type="caution">
    <text evidence="8">The sequence shown here is derived from an EMBL/GenBank/DDBJ whole genome shotgun (WGS) entry which is preliminary data.</text>
</comment>
<reference evidence="8" key="2">
    <citation type="journal article" date="2021" name="PeerJ">
        <title>Extensive microbial diversity within the chicken gut microbiome revealed by metagenomics and culture.</title>
        <authorList>
            <person name="Gilroy R."/>
            <person name="Ravi A."/>
            <person name="Getino M."/>
            <person name="Pursley I."/>
            <person name="Horton D.L."/>
            <person name="Alikhan N.F."/>
            <person name="Baker D."/>
            <person name="Gharbi K."/>
            <person name="Hall N."/>
            <person name="Watson M."/>
            <person name="Adriaenssens E.M."/>
            <person name="Foster-Nyarko E."/>
            <person name="Jarju S."/>
            <person name="Secka A."/>
            <person name="Antonio M."/>
            <person name="Oren A."/>
            <person name="Chaudhuri R.R."/>
            <person name="La Ragione R."/>
            <person name="Hildebrand F."/>
            <person name="Pallen M.J."/>
        </authorList>
    </citation>
    <scope>NUCLEOTIDE SEQUENCE</scope>
    <source>
        <strain evidence="8">6276</strain>
    </source>
</reference>
<accession>A0A9D1F0J2</accession>
<dbReference type="AlphaFoldDB" id="A0A9D1F0J2"/>
<dbReference type="InterPro" id="IPR044925">
    <property type="entry name" value="His-Me_finger_sf"/>
</dbReference>
<gene>
    <name evidence="8" type="ORF">IAC10_11030</name>
</gene>
<dbReference type="GO" id="GO:0004519">
    <property type="term" value="F:endonuclease activity"/>
    <property type="evidence" value="ECO:0007669"/>
    <property type="project" value="UniProtKB-KW"/>
</dbReference>
<name>A0A9D1F0J2_9BACT</name>
<reference evidence="8" key="1">
    <citation type="submission" date="2020-10" db="EMBL/GenBank/DDBJ databases">
        <authorList>
            <person name="Gilroy R."/>
        </authorList>
    </citation>
    <scope>NUCLEOTIDE SEQUENCE</scope>
    <source>
        <strain evidence="8">6276</strain>
    </source>
</reference>
<evidence type="ECO:0000256" key="7">
    <source>
        <dbReference type="ARBA" id="ARBA00023048"/>
    </source>
</evidence>